<comment type="caution">
    <text evidence="2">The sequence shown here is derived from an EMBL/GenBank/DDBJ whole genome shotgun (WGS) entry which is preliminary data.</text>
</comment>
<reference evidence="2 3" key="1">
    <citation type="submission" date="2015-03" db="EMBL/GenBank/DDBJ databases">
        <authorList>
            <person name="Morales-Cruz A."/>
            <person name="Amrine K.C."/>
            <person name="Cantu D."/>
        </authorList>
    </citation>
    <scope>NUCLEOTIDE SEQUENCE [LARGE SCALE GENOMIC DNA]</scope>
    <source>
        <strain evidence="2">DS831</strain>
    </source>
</reference>
<dbReference type="Pfam" id="PF12937">
    <property type="entry name" value="F-box-like"/>
    <property type="match status" value="1"/>
</dbReference>
<reference evidence="2 3" key="2">
    <citation type="submission" date="2015-05" db="EMBL/GenBank/DDBJ databases">
        <title>Distinctive expansion of gene families associated with plant cell wall degradation and secondary metabolism in the genomes of grapevine trunk pathogens.</title>
        <authorList>
            <person name="Lawrence D.P."/>
            <person name="Travadon R."/>
            <person name="Rolshausen P.E."/>
            <person name="Baumgartner K."/>
        </authorList>
    </citation>
    <scope>NUCLEOTIDE SEQUENCE [LARGE SCALE GENOMIC DNA]</scope>
    <source>
        <strain evidence="2">DS831</strain>
    </source>
</reference>
<organism evidence="2 3">
    <name type="scientific">Diplodia seriata</name>
    <dbReference type="NCBI Taxonomy" id="420778"/>
    <lineage>
        <taxon>Eukaryota</taxon>
        <taxon>Fungi</taxon>
        <taxon>Dikarya</taxon>
        <taxon>Ascomycota</taxon>
        <taxon>Pezizomycotina</taxon>
        <taxon>Dothideomycetes</taxon>
        <taxon>Dothideomycetes incertae sedis</taxon>
        <taxon>Botryosphaeriales</taxon>
        <taxon>Botryosphaeriaceae</taxon>
        <taxon>Diplodia</taxon>
    </lineage>
</organism>
<dbReference type="InterPro" id="IPR001810">
    <property type="entry name" value="F-box_dom"/>
</dbReference>
<accession>A0A0G2E9M9</accession>
<proteinExistence type="predicted"/>
<dbReference type="SUPFAM" id="SSF81383">
    <property type="entry name" value="F-box domain"/>
    <property type="match status" value="1"/>
</dbReference>
<sequence length="483" mass="55849">MATAYQKRIAAKPKAFQVLPVELNQQIAFYLEHDKDFVNLRASCRAIKDAIDADDSLWFKRFHAVYDPPSDLDPDSPGYKAKIRELYQKRARHLLLYPVRFRIGNTKKEQETLRLVAGLLNDSYNGPAQVRKQYETGEVYVTCRNIDAFKKFVSRSGIIEHMFRPRPTRNHKANGNCDAAMNKYNPALAAVQLMCAPTILKHPGNIYGFEDSQMWAYSTIRTAPIFGGFNKTEINMEWVLHVMNFFKYHIGKSDERTLFEPFNRLESNEKPSYWQGSLHNGPSDLGVHWKGTYSYLDREEMRLIRSGAHHGHVLIDHNVDHGDASIQTMNITFPDSTNFNWPAVFEHHLRSTTSDDHPPRTRAQRRSGEVIQFQRFNQRFQAVGYDDEDFNAAGWLNELPNQHGIAGWKRMTMMKYFEDGNGGWDNNALWAYEGVVLPGGRLMLGRWWSPENPVPNREVYTGPFIFWNTDASCDRIECDLHHP</sequence>
<evidence type="ECO:0000313" key="2">
    <source>
        <dbReference type="EMBL" id="KKY19041.1"/>
    </source>
</evidence>
<protein>
    <recommendedName>
        <fullName evidence="1">F-box domain-containing protein</fullName>
    </recommendedName>
</protein>
<evidence type="ECO:0000313" key="3">
    <source>
        <dbReference type="Proteomes" id="UP000034182"/>
    </source>
</evidence>
<evidence type="ECO:0000259" key="1">
    <source>
        <dbReference type="Pfam" id="PF12937"/>
    </source>
</evidence>
<dbReference type="EMBL" id="LAQI01000116">
    <property type="protein sequence ID" value="KKY19041.1"/>
    <property type="molecule type" value="Genomic_DNA"/>
</dbReference>
<dbReference type="Proteomes" id="UP000034182">
    <property type="component" value="Unassembled WGS sequence"/>
</dbReference>
<feature type="domain" description="F-box" evidence="1">
    <location>
        <begin position="17"/>
        <end position="62"/>
    </location>
</feature>
<gene>
    <name evidence="2" type="ORF">UCDDS831_g05673</name>
</gene>
<name>A0A0G2E9M9_9PEZI</name>
<dbReference type="AlphaFoldDB" id="A0A0G2E9M9"/>
<dbReference type="InterPro" id="IPR036047">
    <property type="entry name" value="F-box-like_dom_sf"/>
</dbReference>